<keyword evidence="5" id="KW-1185">Reference proteome</keyword>
<keyword evidence="2 3" id="KW-1133">Transmembrane helix</keyword>
<evidence type="ECO:0000256" key="2">
    <source>
        <dbReference type="ARBA" id="ARBA00022989"/>
    </source>
</evidence>
<evidence type="ECO:0000313" key="5">
    <source>
        <dbReference type="Proteomes" id="UP001156627"/>
    </source>
</evidence>
<dbReference type="RefSeq" id="WP_284333682.1">
    <property type="nucleotide sequence ID" value="NZ_BSOA01000048.1"/>
</dbReference>
<feature type="transmembrane region" description="Helical" evidence="3">
    <location>
        <begin position="20"/>
        <end position="40"/>
    </location>
</feature>
<feature type="transmembrane region" description="Helical" evidence="3">
    <location>
        <begin position="116"/>
        <end position="133"/>
    </location>
</feature>
<gene>
    <name evidence="4" type="ORF">GCM10007898_38330</name>
</gene>
<name>A0ABQ5XF34_9GAMM</name>
<protein>
    <submittedName>
        <fullName evidence="4">Uncharacterized protein</fullName>
    </submittedName>
</protein>
<comment type="caution">
    <text evidence="4">The sequence shown here is derived from an EMBL/GenBank/DDBJ whole genome shotgun (WGS) entry which is preliminary data.</text>
</comment>
<keyword evidence="1 3" id="KW-0812">Transmembrane</keyword>
<reference evidence="5" key="1">
    <citation type="journal article" date="2019" name="Int. J. Syst. Evol. Microbiol.">
        <title>The Global Catalogue of Microorganisms (GCM) 10K type strain sequencing project: providing services to taxonomists for standard genome sequencing and annotation.</title>
        <authorList>
            <consortium name="The Broad Institute Genomics Platform"/>
            <consortium name="The Broad Institute Genome Sequencing Center for Infectious Disease"/>
            <person name="Wu L."/>
            <person name="Ma J."/>
        </authorList>
    </citation>
    <scope>NUCLEOTIDE SEQUENCE [LARGE SCALE GENOMIC DNA]</scope>
    <source>
        <strain evidence="5">NBRC 111981</strain>
    </source>
</reference>
<feature type="transmembrane region" description="Helical" evidence="3">
    <location>
        <begin position="316"/>
        <end position="340"/>
    </location>
</feature>
<accession>A0ABQ5XF34</accession>
<evidence type="ECO:0000256" key="1">
    <source>
        <dbReference type="ARBA" id="ARBA00022692"/>
    </source>
</evidence>
<feature type="transmembrane region" description="Helical" evidence="3">
    <location>
        <begin position="52"/>
        <end position="76"/>
    </location>
</feature>
<feature type="transmembrane region" description="Helical" evidence="3">
    <location>
        <begin position="153"/>
        <end position="174"/>
    </location>
</feature>
<dbReference type="Gene3D" id="1.20.1300.10">
    <property type="entry name" value="Fumarate reductase/succinate dehydrogenase, transmembrane subunit"/>
    <property type="match status" value="1"/>
</dbReference>
<feature type="transmembrane region" description="Helical" evidence="3">
    <location>
        <begin position="227"/>
        <end position="251"/>
    </location>
</feature>
<feature type="transmembrane region" description="Helical" evidence="3">
    <location>
        <begin position="88"/>
        <end position="110"/>
    </location>
</feature>
<sequence>MEALIPQQSQRSLAEQRIDYWAAAPAVAAMAYPFLLKAFHITVGPPGSQPSLLAIIGAVIILASAFAVPMLGIALACRSDVNPSFRRLAYASVLSPTLYVFLGVVQGMLRSPLPDELVWCVIWLGMAVWAWRAKTRLLAPAGSVTRWRVLHGITASILCLYVFFHLGNHLFGLISPQAHAAVMKAGRKVYRAPVIEPVLVALLLWQVASGLRLAWRWSTSAQGFQRTFQVASGAYLAVFVLGHMNSVFVYARTYLHIPTDWNFATGAPTGLIHDAWNIRLLPHYALGVFFVLSHLGSGLRAVLIAHGVDQRFADRLWTCCAAASIVISAAIMAGLCGVRIELHASVMPLPAVH</sequence>
<dbReference type="SUPFAM" id="SSF81343">
    <property type="entry name" value="Fumarate reductase respiratory complex transmembrane subunits"/>
    <property type="match status" value="1"/>
</dbReference>
<proteinExistence type="predicted"/>
<keyword evidence="3" id="KW-0472">Membrane</keyword>
<dbReference type="EMBL" id="BSOA01000048">
    <property type="protein sequence ID" value="GLQ90258.1"/>
    <property type="molecule type" value="Genomic_DNA"/>
</dbReference>
<feature type="transmembrane region" description="Helical" evidence="3">
    <location>
        <begin position="284"/>
        <end position="304"/>
    </location>
</feature>
<evidence type="ECO:0000256" key="3">
    <source>
        <dbReference type="SAM" id="Phobius"/>
    </source>
</evidence>
<dbReference type="Proteomes" id="UP001156627">
    <property type="component" value="Unassembled WGS sequence"/>
</dbReference>
<organism evidence="4 5">
    <name type="scientific">Dyella flagellata</name>
    <dbReference type="NCBI Taxonomy" id="1867833"/>
    <lineage>
        <taxon>Bacteria</taxon>
        <taxon>Pseudomonadati</taxon>
        <taxon>Pseudomonadota</taxon>
        <taxon>Gammaproteobacteria</taxon>
        <taxon>Lysobacterales</taxon>
        <taxon>Rhodanobacteraceae</taxon>
        <taxon>Dyella</taxon>
    </lineage>
</organism>
<feature type="transmembrane region" description="Helical" evidence="3">
    <location>
        <begin position="194"/>
        <end position="215"/>
    </location>
</feature>
<dbReference type="InterPro" id="IPR034804">
    <property type="entry name" value="SQR/QFR_C/D"/>
</dbReference>
<evidence type="ECO:0000313" key="4">
    <source>
        <dbReference type="EMBL" id="GLQ90258.1"/>
    </source>
</evidence>